<accession>A0A1J1I7Q6</accession>
<evidence type="ECO:0000313" key="2">
    <source>
        <dbReference type="Proteomes" id="UP000183832"/>
    </source>
</evidence>
<dbReference type="AlphaFoldDB" id="A0A1J1I7Q6"/>
<sequence length="105" mass="12088">MKTRRKEQKSLKNTKENDLTMYMLHNCEQNFNSGNRDNLRHEGTFEGSLSKTTSALQCKAKRSEGAEKCCTMQKEGFSFQSRLNMSSLFPCLPAYYKKSPGLMME</sequence>
<proteinExistence type="predicted"/>
<gene>
    <name evidence="1" type="ORF">CLUMA_CG009762</name>
</gene>
<dbReference type="EMBL" id="CVRI01000043">
    <property type="protein sequence ID" value="CRK96343.1"/>
    <property type="molecule type" value="Genomic_DNA"/>
</dbReference>
<keyword evidence="2" id="KW-1185">Reference proteome</keyword>
<name>A0A1J1I7Q6_9DIPT</name>
<evidence type="ECO:0000313" key="1">
    <source>
        <dbReference type="EMBL" id="CRK96343.1"/>
    </source>
</evidence>
<reference evidence="1 2" key="1">
    <citation type="submission" date="2015-04" db="EMBL/GenBank/DDBJ databases">
        <authorList>
            <person name="Syromyatnikov M.Y."/>
            <person name="Popov V.N."/>
        </authorList>
    </citation>
    <scope>NUCLEOTIDE SEQUENCE [LARGE SCALE GENOMIC DNA]</scope>
</reference>
<protein>
    <submittedName>
        <fullName evidence="1">CLUMA_CG009762, isoform A</fullName>
    </submittedName>
</protein>
<organism evidence="1 2">
    <name type="scientific">Clunio marinus</name>
    <dbReference type="NCBI Taxonomy" id="568069"/>
    <lineage>
        <taxon>Eukaryota</taxon>
        <taxon>Metazoa</taxon>
        <taxon>Ecdysozoa</taxon>
        <taxon>Arthropoda</taxon>
        <taxon>Hexapoda</taxon>
        <taxon>Insecta</taxon>
        <taxon>Pterygota</taxon>
        <taxon>Neoptera</taxon>
        <taxon>Endopterygota</taxon>
        <taxon>Diptera</taxon>
        <taxon>Nematocera</taxon>
        <taxon>Chironomoidea</taxon>
        <taxon>Chironomidae</taxon>
        <taxon>Clunio</taxon>
    </lineage>
</organism>
<dbReference type="Proteomes" id="UP000183832">
    <property type="component" value="Unassembled WGS sequence"/>
</dbReference>